<evidence type="ECO:0000313" key="2">
    <source>
        <dbReference type="Proteomes" id="UP001139971"/>
    </source>
</evidence>
<evidence type="ECO:0000313" key="1">
    <source>
        <dbReference type="EMBL" id="MDC8012270.1"/>
    </source>
</evidence>
<organism evidence="1 2">
    <name type="scientific">Tahibacter soli</name>
    <dbReference type="NCBI Taxonomy" id="2983605"/>
    <lineage>
        <taxon>Bacteria</taxon>
        <taxon>Pseudomonadati</taxon>
        <taxon>Pseudomonadota</taxon>
        <taxon>Gammaproteobacteria</taxon>
        <taxon>Lysobacterales</taxon>
        <taxon>Rhodanobacteraceae</taxon>
        <taxon>Tahibacter</taxon>
    </lineage>
</organism>
<protein>
    <submittedName>
        <fullName evidence="1">Uncharacterized protein</fullName>
    </submittedName>
</protein>
<dbReference type="EMBL" id="JAOVZO020000004">
    <property type="protein sequence ID" value="MDC8012270.1"/>
    <property type="molecule type" value="Genomic_DNA"/>
</dbReference>
<dbReference type="AlphaFoldDB" id="A0A9X4BG61"/>
<reference evidence="1" key="1">
    <citation type="submission" date="2023-02" db="EMBL/GenBank/DDBJ databases">
        <title>Tahibacter soli sp. nov. isolated from soil.</title>
        <authorList>
            <person name="Baek J.H."/>
            <person name="Lee J.K."/>
            <person name="Choi D.G."/>
            <person name="Jeon C.O."/>
        </authorList>
    </citation>
    <scope>NUCLEOTIDE SEQUENCE</scope>
    <source>
        <strain evidence="1">BL</strain>
    </source>
</reference>
<name>A0A9X4BG61_9GAMM</name>
<sequence>MNTIIVHTTPDEHWSPVDSILASGGRRDAYGAQKTTDTGWIRAYRADEVRDDYEPDEWQIVEGHLPEPISYLVEWRDDELLVALVRSAPEGAAVVIDNDHGVICLADRVRHHAPDRWIRCVQL</sequence>
<keyword evidence="2" id="KW-1185">Reference proteome</keyword>
<dbReference type="RefSeq" id="WP_263542434.1">
    <property type="nucleotide sequence ID" value="NZ_JAOVZO020000004.1"/>
</dbReference>
<accession>A0A9X4BG61</accession>
<comment type="caution">
    <text evidence="1">The sequence shown here is derived from an EMBL/GenBank/DDBJ whole genome shotgun (WGS) entry which is preliminary data.</text>
</comment>
<gene>
    <name evidence="1" type="ORF">OD750_006880</name>
</gene>
<dbReference type="Proteomes" id="UP001139971">
    <property type="component" value="Unassembled WGS sequence"/>
</dbReference>
<proteinExistence type="predicted"/>